<protein>
    <submittedName>
        <fullName evidence="4">Conserved repeat domain protein</fullName>
    </submittedName>
</protein>
<dbReference type="eggNOG" id="COG1520">
    <property type="taxonomic scope" value="Bacteria"/>
</dbReference>
<keyword evidence="5" id="KW-1185">Reference proteome</keyword>
<evidence type="ECO:0000256" key="2">
    <source>
        <dbReference type="SAM" id="SignalP"/>
    </source>
</evidence>
<dbReference type="HOGENOM" id="CLU_000851_0_0_4"/>
<dbReference type="Proteomes" id="UP000000644">
    <property type="component" value="Chromosome"/>
</dbReference>
<dbReference type="InterPro" id="IPR047589">
    <property type="entry name" value="DUF11_rpt"/>
</dbReference>
<feature type="compositionally biased region" description="Low complexity" evidence="1">
    <location>
        <begin position="595"/>
        <end position="610"/>
    </location>
</feature>
<evidence type="ECO:0000313" key="4">
    <source>
        <dbReference type="EMBL" id="ABM35729.1"/>
    </source>
</evidence>
<dbReference type="eggNOG" id="COG1470">
    <property type="taxonomic scope" value="Bacteria"/>
</dbReference>
<accession>A1VJA1</accession>
<feature type="domain" description="DUF11" evidence="3">
    <location>
        <begin position="954"/>
        <end position="1066"/>
    </location>
</feature>
<dbReference type="InterPro" id="IPR001434">
    <property type="entry name" value="OmcB-like_DUF11"/>
</dbReference>
<evidence type="ECO:0000259" key="3">
    <source>
        <dbReference type="Pfam" id="PF01345"/>
    </source>
</evidence>
<dbReference type="STRING" id="365044.Pnap_0406"/>
<feature type="region of interest" description="Disordered" evidence="1">
    <location>
        <begin position="576"/>
        <end position="612"/>
    </location>
</feature>
<gene>
    <name evidence="4" type="ordered locus">Pnap_0406</name>
</gene>
<organism evidence="4 5">
    <name type="scientific">Polaromonas naphthalenivorans (strain CJ2)</name>
    <dbReference type="NCBI Taxonomy" id="365044"/>
    <lineage>
        <taxon>Bacteria</taxon>
        <taxon>Pseudomonadati</taxon>
        <taxon>Pseudomonadota</taxon>
        <taxon>Betaproteobacteria</taxon>
        <taxon>Burkholderiales</taxon>
        <taxon>Comamonadaceae</taxon>
        <taxon>Polaromonas</taxon>
    </lineage>
</organism>
<dbReference type="PANTHER" id="PTHR34819:SF3">
    <property type="entry name" value="CELL SURFACE PROTEIN"/>
    <property type="match status" value="1"/>
</dbReference>
<name>A1VJA1_POLNA</name>
<dbReference type="KEGG" id="pna:Pnap_0406"/>
<evidence type="ECO:0000256" key="1">
    <source>
        <dbReference type="SAM" id="MobiDB-lite"/>
    </source>
</evidence>
<dbReference type="InterPro" id="IPR051172">
    <property type="entry name" value="Chlamydia_OmcB"/>
</dbReference>
<evidence type="ECO:0000313" key="5">
    <source>
        <dbReference type="Proteomes" id="UP000000644"/>
    </source>
</evidence>
<dbReference type="SUPFAM" id="SSF56935">
    <property type="entry name" value="Porins"/>
    <property type="match status" value="1"/>
</dbReference>
<feature type="chain" id="PRO_5002639909" evidence="2">
    <location>
        <begin position="36"/>
        <end position="2418"/>
    </location>
</feature>
<dbReference type="EMBL" id="CP000529">
    <property type="protein sequence ID" value="ABM35729.1"/>
    <property type="molecule type" value="Genomic_DNA"/>
</dbReference>
<dbReference type="PANTHER" id="PTHR34819">
    <property type="entry name" value="LARGE CYSTEINE-RICH PERIPLASMIC PROTEIN OMCB"/>
    <property type="match status" value="1"/>
</dbReference>
<keyword evidence="2" id="KW-0732">Signal</keyword>
<dbReference type="eggNOG" id="COG3188">
    <property type="taxonomic scope" value="Bacteria"/>
</dbReference>
<proteinExistence type="predicted"/>
<sequence>MATLLRRLRASRSPGAKHTLLSVCFALFSVPPATATPSGGTEKSQFFLNTNAGLAQRGPRKVSDVLFSSCIQRFIAALALGLAMLLAHVPAQAIPAQAGTVIRNVASATYVPAGFTQVETADSNHVLVTVQAVEALSLTQDQNVVRPPSVQVTLNHLLTNTGNVRSGYTIGFVGNGAGCPTQILNLSALRVLHDLNNNGVADAGDPVVTLGASGSITLQPGETAGLLVQGTLPASSAGSACVALTATTTAQATTASNRDIITVSNAAVLSLTKTASYPGVVVPGTTRIDFTVTGTNIGAQDAQPVGTAAPANTAIVVNGAPINLVLIRDMIPAGTQYMPGTLQTTAAGAIRLFRLAGDTAFSYRTEDDASAVEVAIGIPAAVVRNGTVALQFAVRAKADLSGEIRNIAQSYYHDGASPAVSPSNTVIIASSQGRIGVAKAASAPLLNQAANGELDGTATVRFSVLIRNYGSTALYSVQAPDVLEGAGATQFGSYTSNVVPAANQYTIVPGSLVIAKPNGSVAGTVAAINPAFNGTAAAQNLLAAGALLPAGADITVQFDARINFTGRTGTLYNTVRGQASVSPGDTPGIFDDSSNGTNPDVNGNGNPNDDSLPTPVSTLLPALSIIKTVSLPRRVSLGVYEFDYTFKVTNTGQAEAPHVRVIDNLNCTFDMDKAEGAIASWELVTRPIVKHGNLKTSASFTGRATCNRNQLNSTDPYLLPTEVVLSLVDGSRPLAPGQSEEVTLTLRVTEKPASIGSHLTLTNKAWAAAFGQNTVNVTPSLLVAAGSNSVRSLLLDPEGTVYNSITRQPVAGALVTYSRLSCSSGAGGPVTAAEIYGSGTGVYTFNANGTVSMTTGADGAWQFFLQSPPVTNLCTYGITVAPPVGSGYVASQLIPVTPGSFDSCGAIVPNEAPPQNGEPTTHYFVLRAGVNPDNSSCEAIHNHIPLDPGNLMGLVLRKDGSKKTAEFGDFIDYALTLTNKTGFPVTGATFNDFLPAGFAYVPNSARLNGAATANPAGGAGPQLVFSFPSLSLGVDQSATVRYRLRIGVGAPTSGDAVNRAQASSGPMQSNQASWRVRVTGGVFSDEAFAFGTVHMECRRDGKEADGLKNGGEEIGIPGVRLFMEDGTSVVTDIEGKWSLYGLKPVTHVLRVDETTLPPGAQLDLLDNRNANNPASRFVDLKKGEFHKANFIVGNCDAPGVFQDVAARRKSLADRPDAEGEAAVRVRLDPEAKAISVGDTRSLPATGQSSLTGAAGITVPASQALIQLPTGTANTNTFIGGVASAGALNGTLGQAQQAGAFSPLIPLAGNNEVNGRSGFLLPAAQPLLQQAVPSSIELEKVMHSLDNSAGFIDLKDQDTVASQTLNVRVKGAAGTQLRLHVNGQPIDDRRVGKKVVLPSASLGAWEYIGVQLKPGINTLRLDVVDDYGVTRGTQQITLVAPDKLSLIQIDAPETAQADLRTPVLIKVRLTDASGIPVTGRMQVTLEADRGRWLENDLNPSEPGAQVFIEGGVAEFRLLPPGEPGDMRVRVSAGTFVKEARVALLPELRPMIGVGIIEGTLDFTKRSALTLGQMPAGAAFETELSGFASDGTSSSRGAARSAFFFKGAVQGDYLLTAAYDSDKTTKDRLFRDIRPDEFYPVYGDSSVRGFDAQSTQKFYVRIDKNRSYLLYGDFTTASSSEVRQMSQSSRTLTGIKNVYESDTVRATSYASRTAQTQRIEEFPALGISGPYHLNAGNGDLLANSEKIEILVRDRNQPNIVLQTTSVARFTDYTIEPLTSRLLFTRPIASVDTNLNPQSIRVTYEVDSGGAKFTVAGTDVQVKLGEKLQVGMVASTDENPENKRKLGALTAIAHIAESTTVAAELVRTETDLKGTGSAGRIEVRHHDEKLGAVAQIAKTSASFDNPGSAFSAGRTEAVARAQYKLDDTTQVRGEAIYSKDALTTGDRKGVAVGVQKKLSETLLGEVGVRHGENSSPTASMFDYNQVSSSSALGAGSLGNSVTSLGASAAAAGTSNQDITTVRGRLTTVVPHLPQAQVFVEAEQDINHGDRHVLAAGGNYAITDKTRAYGRYEFISSLDGPYSLNNSSSRNIGILGIESNYMEGGRVYNEYRLADSLDGRTGQAAMGVRNTFKLNEQWRLTAGIERTKSIGSSASGIVGRGNSTAIVTGAEYLSDRVKASGILEARQGDDSNSYLSSLGVGYKIDTDWSLLARSIISESKGQGTNAGNDRLLSRQQIGIAYRPVDQDKWNALARYEHKTERVNGAGSVLGAVNSSSVFGSNAPGTYSADIVSSHFNYNPQRGTYLTGRYAGKVSSADDGFLGSSYWAHLVQGRYTRDLSRDWDVGLQAGLLYGKGGALQKTAGVELGYQVAKDLWVSAGYNVVGLKDRDLTAGEYTSEGVYIRLRFKFDENIFSTALPAVTK</sequence>
<dbReference type="NCBIfam" id="TIGR01451">
    <property type="entry name" value="B_ant_repeat"/>
    <property type="match status" value="1"/>
</dbReference>
<dbReference type="Pfam" id="PF01345">
    <property type="entry name" value="DUF11"/>
    <property type="match status" value="1"/>
</dbReference>
<reference evidence="5" key="1">
    <citation type="journal article" date="2009" name="Environ. Microbiol.">
        <title>The genome of Polaromonas naphthalenivorans strain CJ2, isolated from coal tar-contaminated sediment, reveals physiological and metabolic versatility and evolution through extensive horizontal gene transfer.</title>
        <authorList>
            <person name="Yagi J.M."/>
            <person name="Sims D."/>
            <person name="Brettin T."/>
            <person name="Bruce D."/>
            <person name="Madsen E.L."/>
        </authorList>
    </citation>
    <scope>NUCLEOTIDE SEQUENCE [LARGE SCALE GENOMIC DNA]</scope>
    <source>
        <strain evidence="5">CJ2</strain>
    </source>
</reference>
<feature type="signal peptide" evidence="2">
    <location>
        <begin position="1"/>
        <end position="35"/>
    </location>
</feature>